<keyword evidence="3" id="KW-1185">Reference proteome</keyword>
<comment type="similarity">
    <text evidence="1">Belongs to the ADP-ribosylglycohydrolase family.</text>
</comment>
<dbReference type="Ensembl" id="ENSNFUT00015051973.1">
    <property type="protein sequence ID" value="ENSNFUP00015049830.1"/>
    <property type="gene ID" value="ENSNFUG00015023441.1"/>
</dbReference>
<dbReference type="Proteomes" id="UP000694548">
    <property type="component" value="Chromosome sgr08"/>
</dbReference>
<evidence type="ECO:0008006" key="4">
    <source>
        <dbReference type="Google" id="ProtNLM"/>
    </source>
</evidence>
<gene>
    <name evidence="2" type="primary">LOC107382674</name>
</gene>
<dbReference type="SUPFAM" id="SSF101478">
    <property type="entry name" value="ADP-ribosylglycohydrolase"/>
    <property type="match status" value="1"/>
</dbReference>
<dbReference type="GeneTree" id="ENSGT00400000023530"/>
<dbReference type="PANTHER" id="PTHR16222">
    <property type="entry name" value="ADP-RIBOSYLGLYCOHYDROLASE"/>
    <property type="match status" value="1"/>
</dbReference>
<dbReference type="PANTHER" id="PTHR16222:SF17">
    <property type="entry name" value="SELENOPROTEIN J"/>
    <property type="match status" value="1"/>
</dbReference>
<accession>A0A8C6PZQ5</accession>
<evidence type="ECO:0000256" key="1">
    <source>
        <dbReference type="ARBA" id="ARBA00010702"/>
    </source>
</evidence>
<dbReference type="InterPro" id="IPR036705">
    <property type="entry name" value="Ribosyl_crysJ1_sf"/>
</dbReference>
<protein>
    <recommendedName>
        <fullName evidence="4">Selenoprotein J</fullName>
    </recommendedName>
</protein>
<name>A0A8C6PZQ5_NOTFU</name>
<dbReference type="InterPro" id="IPR005502">
    <property type="entry name" value="Ribosyl_crysJ1"/>
</dbReference>
<dbReference type="InterPro" id="IPR050792">
    <property type="entry name" value="ADP-ribosylglycohydrolase"/>
</dbReference>
<reference evidence="2" key="3">
    <citation type="submission" date="2025-09" db="UniProtKB">
        <authorList>
            <consortium name="Ensembl"/>
        </authorList>
    </citation>
    <scope>IDENTIFICATION</scope>
</reference>
<dbReference type="AlphaFoldDB" id="A0A8C6PZQ5"/>
<reference evidence="2" key="2">
    <citation type="submission" date="2025-08" db="UniProtKB">
        <authorList>
            <consortium name="Ensembl"/>
        </authorList>
    </citation>
    <scope>IDENTIFICATION</scope>
</reference>
<evidence type="ECO:0000313" key="3">
    <source>
        <dbReference type="Proteomes" id="UP000694548"/>
    </source>
</evidence>
<reference evidence="2" key="1">
    <citation type="submission" date="2014-08" db="EMBL/GenBank/DDBJ databases">
        <authorList>
            <person name="Senf B."/>
            <person name="Petzold A."/>
            <person name="Downie B.R."/>
            <person name="Koch P."/>
            <person name="Platzer M."/>
        </authorList>
    </citation>
    <scope>NUCLEOTIDE SEQUENCE [LARGE SCALE GENOMIC DNA]</scope>
    <source>
        <strain evidence="2">GRZ</strain>
    </source>
</reference>
<dbReference type="Gene3D" id="1.10.4080.10">
    <property type="entry name" value="ADP-ribosylation/Crystallin J1"/>
    <property type="match status" value="1"/>
</dbReference>
<evidence type="ECO:0000313" key="2">
    <source>
        <dbReference type="Ensembl" id="ENSNFUP00015049830.1"/>
    </source>
</evidence>
<organism evidence="2 3">
    <name type="scientific">Nothobranchius furzeri</name>
    <name type="common">Turquoise killifish</name>
    <dbReference type="NCBI Taxonomy" id="105023"/>
    <lineage>
        <taxon>Eukaryota</taxon>
        <taxon>Metazoa</taxon>
        <taxon>Chordata</taxon>
        <taxon>Craniata</taxon>
        <taxon>Vertebrata</taxon>
        <taxon>Euteleostomi</taxon>
        <taxon>Actinopterygii</taxon>
        <taxon>Neopterygii</taxon>
        <taxon>Teleostei</taxon>
        <taxon>Neoteleostei</taxon>
        <taxon>Acanthomorphata</taxon>
        <taxon>Ovalentaria</taxon>
        <taxon>Atherinomorphae</taxon>
        <taxon>Cyprinodontiformes</taxon>
        <taxon>Nothobranchiidae</taxon>
        <taxon>Nothobranchius</taxon>
    </lineage>
</organism>
<proteinExistence type="inferred from homology"/>
<sequence>MALSAADRAIGAIVGAAVADAAAQPMHWIYNPDRLKEVLSDLEPCPEFRSESANPFYRRTTGEQTCYGDQAYVLLESLSQCGDLTKRFYEFFGPGTAYDLPLNDPYREKGGPKAILPIDGPWRNASLKAFIRNVDAGKEETGCDVDCQMDGITKIAPVVSMFAGRPQMLEKVEEVIRVTQNNDMCVAVTMAAARFLEHFILNGPDPDVLETVLNQLNDPKRQNPQDLDRAVTAQIHQVKDNLSKASHQLIPAVGLNHCLCPALPGAFQGALHGVLTHNQLDEAVRDTMRCGGCTASRASFIGACLGAQVQAAAIEYFCNRVLY</sequence>
<dbReference type="Pfam" id="PF03747">
    <property type="entry name" value="ADP_ribosyl_GH"/>
    <property type="match status" value="1"/>
</dbReference>